<evidence type="ECO:0000313" key="2">
    <source>
        <dbReference type="EnsemblPlants" id="TuG1812G0300002511.01.T01.cds328534"/>
    </source>
</evidence>
<sequence>MTQPTLLVPSSDNNTSSRYHLLHENKPPPAGSISENKFK</sequence>
<dbReference type="EnsemblPlants" id="TuG1812G0300002511.01.T01">
    <property type="protein sequence ID" value="TuG1812G0300002511.01.T01.cds328534"/>
    <property type="gene ID" value="TuG1812G0300002511.01"/>
</dbReference>
<name>A0A8R7PRJ6_TRIUA</name>
<feature type="compositionally biased region" description="Polar residues" evidence="1">
    <location>
        <begin position="1"/>
        <end position="18"/>
    </location>
</feature>
<protein>
    <submittedName>
        <fullName evidence="2">Uncharacterized protein</fullName>
    </submittedName>
</protein>
<accession>A0A8R7PRJ6</accession>
<reference evidence="2" key="2">
    <citation type="submission" date="2018-03" db="EMBL/GenBank/DDBJ databases">
        <title>The Triticum urartu genome reveals the dynamic nature of wheat genome evolution.</title>
        <authorList>
            <person name="Ling H."/>
            <person name="Ma B."/>
            <person name="Shi X."/>
            <person name="Liu H."/>
            <person name="Dong L."/>
            <person name="Sun H."/>
            <person name="Cao Y."/>
            <person name="Gao Q."/>
            <person name="Zheng S."/>
            <person name="Li Y."/>
            <person name="Yu Y."/>
            <person name="Du H."/>
            <person name="Qi M."/>
            <person name="Li Y."/>
            <person name="Yu H."/>
            <person name="Cui Y."/>
            <person name="Wang N."/>
            <person name="Chen C."/>
            <person name="Wu H."/>
            <person name="Zhao Y."/>
            <person name="Zhang J."/>
            <person name="Li Y."/>
            <person name="Zhou W."/>
            <person name="Zhang B."/>
            <person name="Hu W."/>
            <person name="Eijk M."/>
            <person name="Tang J."/>
            <person name="Witsenboer H."/>
            <person name="Zhao S."/>
            <person name="Li Z."/>
            <person name="Zhang A."/>
            <person name="Wang D."/>
            <person name="Liang C."/>
        </authorList>
    </citation>
    <scope>NUCLEOTIDE SEQUENCE [LARGE SCALE GENOMIC DNA]</scope>
    <source>
        <strain evidence="2">cv. G1812</strain>
    </source>
</reference>
<reference evidence="3" key="1">
    <citation type="journal article" date="2013" name="Nature">
        <title>Draft genome of the wheat A-genome progenitor Triticum urartu.</title>
        <authorList>
            <person name="Ling H.Q."/>
            <person name="Zhao S."/>
            <person name="Liu D."/>
            <person name="Wang J."/>
            <person name="Sun H."/>
            <person name="Zhang C."/>
            <person name="Fan H."/>
            <person name="Li D."/>
            <person name="Dong L."/>
            <person name="Tao Y."/>
            <person name="Gao C."/>
            <person name="Wu H."/>
            <person name="Li Y."/>
            <person name="Cui Y."/>
            <person name="Guo X."/>
            <person name="Zheng S."/>
            <person name="Wang B."/>
            <person name="Yu K."/>
            <person name="Liang Q."/>
            <person name="Yang W."/>
            <person name="Lou X."/>
            <person name="Chen J."/>
            <person name="Feng M."/>
            <person name="Jian J."/>
            <person name="Zhang X."/>
            <person name="Luo G."/>
            <person name="Jiang Y."/>
            <person name="Liu J."/>
            <person name="Wang Z."/>
            <person name="Sha Y."/>
            <person name="Zhang B."/>
            <person name="Wu H."/>
            <person name="Tang D."/>
            <person name="Shen Q."/>
            <person name="Xue P."/>
            <person name="Zou S."/>
            <person name="Wang X."/>
            <person name="Liu X."/>
            <person name="Wang F."/>
            <person name="Yang Y."/>
            <person name="An X."/>
            <person name="Dong Z."/>
            <person name="Zhang K."/>
            <person name="Zhang X."/>
            <person name="Luo M.C."/>
            <person name="Dvorak J."/>
            <person name="Tong Y."/>
            <person name="Wang J."/>
            <person name="Yang H."/>
            <person name="Li Z."/>
            <person name="Wang D."/>
            <person name="Zhang A."/>
            <person name="Wang J."/>
        </authorList>
    </citation>
    <scope>NUCLEOTIDE SEQUENCE</scope>
    <source>
        <strain evidence="3">cv. G1812</strain>
    </source>
</reference>
<keyword evidence="3" id="KW-1185">Reference proteome</keyword>
<proteinExistence type="predicted"/>
<organism evidence="2 3">
    <name type="scientific">Triticum urartu</name>
    <name type="common">Red wild einkorn</name>
    <name type="synonym">Crithodium urartu</name>
    <dbReference type="NCBI Taxonomy" id="4572"/>
    <lineage>
        <taxon>Eukaryota</taxon>
        <taxon>Viridiplantae</taxon>
        <taxon>Streptophyta</taxon>
        <taxon>Embryophyta</taxon>
        <taxon>Tracheophyta</taxon>
        <taxon>Spermatophyta</taxon>
        <taxon>Magnoliopsida</taxon>
        <taxon>Liliopsida</taxon>
        <taxon>Poales</taxon>
        <taxon>Poaceae</taxon>
        <taxon>BOP clade</taxon>
        <taxon>Pooideae</taxon>
        <taxon>Triticodae</taxon>
        <taxon>Triticeae</taxon>
        <taxon>Triticinae</taxon>
        <taxon>Triticum</taxon>
    </lineage>
</organism>
<evidence type="ECO:0000256" key="1">
    <source>
        <dbReference type="SAM" id="MobiDB-lite"/>
    </source>
</evidence>
<dbReference type="Gramene" id="TuG1812G0300002511.01.T01">
    <property type="protein sequence ID" value="TuG1812G0300002511.01.T01.cds328534"/>
    <property type="gene ID" value="TuG1812G0300002511.01"/>
</dbReference>
<dbReference type="Proteomes" id="UP000015106">
    <property type="component" value="Chromosome 3"/>
</dbReference>
<evidence type="ECO:0000313" key="3">
    <source>
        <dbReference type="Proteomes" id="UP000015106"/>
    </source>
</evidence>
<reference evidence="2" key="3">
    <citation type="submission" date="2022-06" db="UniProtKB">
        <authorList>
            <consortium name="EnsemblPlants"/>
        </authorList>
    </citation>
    <scope>IDENTIFICATION</scope>
</reference>
<feature type="region of interest" description="Disordered" evidence="1">
    <location>
        <begin position="1"/>
        <end position="39"/>
    </location>
</feature>
<dbReference type="AlphaFoldDB" id="A0A8R7PRJ6"/>